<evidence type="ECO:0000256" key="1">
    <source>
        <dbReference type="ARBA" id="ARBA00009091"/>
    </source>
</evidence>
<dbReference type="PANTHER" id="PTHR35089:SF1">
    <property type="entry name" value="CHAPERONE PROTEIN SKP"/>
    <property type="match status" value="1"/>
</dbReference>
<dbReference type="InterPro" id="IPR024930">
    <property type="entry name" value="Skp_dom_sf"/>
</dbReference>
<name>A0A2H3P6S2_9BACT</name>
<dbReference type="GO" id="GO:0005829">
    <property type="term" value="C:cytosol"/>
    <property type="evidence" value="ECO:0007669"/>
    <property type="project" value="TreeGrafter"/>
</dbReference>
<evidence type="ECO:0000256" key="3">
    <source>
        <dbReference type="SAM" id="Coils"/>
    </source>
</evidence>
<feature type="coiled-coil region" evidence="3">
    <location>
        <begin position="64"/>
        <end position="124"/>
    </location>
</feature>
<comment type="similarity">
    <text evidence="1">Belongs to the Skp family.</text>
</comment>
<comment type="caution">
    <text evidence="4">The sequence shown here is derived from an EMBL/GenBank/DDBJ whole genome shotgun (WGS) entry which is preliminary data.</text>
</comment>
<organism evidence="4 5">
    <name type="scientific">Longimonas halophila</name>
    <dbReference type="NCBI Taxonomy" id="1469170"/>
    <lineage>
        <taxon>Bacteria</taxon>
        <taxon>Pseudomonadati</taxon>
        <taxon>Rhodothermota</taxon>
        <taxon>Rhodothermia</taxon>
        <taxon>Rhodothermales</taxon>
        <taxon>Salisaetaceae</taxon>
        <taxon>Longimonas</taxon>
    </lineage>
</organism>
<dbReference type="Gene3D" id="3.30.910.20">
    <property type="entry name" value="Skp domain"/>
    <property type="match status" value="1"/>
</dbReference>
<evidence type="ECO:0000256" key="2">
    <source>
        <dbReference type="ARBA" id="ARBA00022729"/>
    </source>
</evidence>
<dbReference type="PANTHER" id="PTHR35089">
    <property type="entry name" value="CHAPERONE PROTEIN SKP"/>
    <property type="match status" value="1"/>
</dbReference>
<evidence type="ECO:0008006" key="6">
    <source>
        <dbReference type="Google" id="ProtNLM"/>
    </source>
</evidence>
<sequence>MNLQSAAMSRQYRTEGCVYTSLLVLCIWGCAAFALARPAAAQQEIAYVNSDEVLQQMPEYTSVQQELEQLEEEWRSEIQSQEEEVQRLVEEFQARELLYTPDERERQQERIREARREVERLRSDYFGPEGQLFQRQQELMRPLQERVLEVVEGIAEAAGYDYVFDTAGEYLFMYARPQHNLTEDVILELGIDNPNTPSDSNN</sequence>
<dbReference type="GO" id="GO:0051082">
    <property type="term" value="F:unfolded protein binding"/>
    <property type="evidence" value="ECO:0007669"/>
    <property type="project" value="InterPro"/>
</dbReference>
<dbReference type="EMBL" id="PDEP01000007">
    <property type="protein sequence ID" value="PEN06725.1"/>
    <property type="molecule type" value="Genomic_DNA"/>
</dbReference>
<reference evidence="4 5" key="1">
    <citation type="submission" date="2017-10" db="EMBL/GenBank/DDBJ databases">
        <title>Draft genome of Longimonas halophila.</title>
        <authorList>
            <person name="Goh K.M."/>
            <person name="Shamsir M.S."/>
            <person name="Lim S.W."/>
        </authorList>
    </citation>
    <scope>NUCLEOTIDE SEQUENCE [LARGE SCALE GENOMIC DNA]</scope>
    <source>
        <strain evidence="4 5">KCTC 42399</strain>
    </source>
</reference>
<dbReference type="SMART" id="SM00935">
    <property type="entry name" value="OmpH"/>
    <property type="match status" value="1"/>
</dbReference>
<evidence type="ECO:0000313" key="5">
    <source>
        <dbReference type="Proteomes" id="UP000221024"/>
    </source>
</evidence>
<protein>
    <recommendedName>
        <fullName evidence="6">Molecular chaperone Skp</fullName>
    </recommendedName>
</protein>
<proteinExistence type="inferred from homology"/>
<keyword evidence="3" id="KW-0175">Coiled coil</keyword>
<gene>
    <name evidence="4" type="ORF">CRI93_08785</name>
</gene>
<accession>A0A2H3P6S2</accession>
<dbReference type="Proteomes" id="UP000221024">
    <property type="component" value="Unassembled WGS sequence"/>
</dbReference>
<dbReference type="GO" id="GO:0050821">
    <property type="term" value="P:protein stabilization"/>
    <property type="evidence" value="ECO:0007669"/>
    <property type="project" value="TreeGrafter"/>
</dbReference>
<dbReference type="Pfam" id="PF03938">
    <property type="entry name" value="OmpH"/>
    <property type="match status" value="1"/>
</dbReference>
<dbReference type="AlphaFoldDB" id="A0A2H3P6S2"/>
<dbReference type="OrthoDB" id="9788552at2"/>
<dbReference type="InterPro" id="IPR005632">
    <property type="entry name" value="Chaperone_Skp"/>
</dbReference>
<evidence type="ECO:0000313" key="4">
    <source>
        <dbReference type="EMBL" id="PEN06725.1"/>
    </source>
</evidence>
<dbReference type="SUPFAM" id="SSF111384">
    <property type="entry name" value="OmpH-like"/>
    <property type="match status" value="1"/>
</dbReference>
<keyword evidence="5" id="KW-1185">Reference proteome</keyword>
<keyword evidence="2" id="KW-0732">Signal</keyword>